<gene>
    <name evidence="1" type="ORF">Godav_020051</name>
</gene>
<dbReference type="Proteomes" id="UP000593561">
    <property type="component" value="Unassembled WGS sequence"/>
</dbReference>
<proteinExistence type="predicted"/>
<dbReference type="EMBL" id="JABFAC010000002">
    <property type="protein sequence ID" value="MBA0607787.1"/>
    <property type="molecule type" value="Genomic_DNA"/>
</dbReference>
<evidence type="ECO:0000313" key="1">
    <source>
        <dbReference type="EMBL" id="MBA0607787.1"/>
    </source>
</evidence>
<accession>A0A7J8R1S0</accession>
<name>A0A7J8R1S0_GOSDV</name>
<dbReference type="AlphaFoldDB" id="A0A7J8R1S0"/>
<evidence type="ECO:0000313" key="2">
    <source>
        <dbReference type="Proteomes" id="UP000593561"/>
    </source>
</evidence>
<reference evidence="1 2" key="1">
    <citation type="journal article" date="2019" name="Genome Biol. Evol.">
        <title>Insights into the evolution of the New World diploid cottons (Gossypium, subgenus Houzingenia) based on genome sequencing.</title>
        <authorList>
            <person name="Grover C.E."/>
            <person name="Arick M.A. 2nd"/>
            <person name="Thrash A."/>
            <person name="Conover J.L."/>
            <person name="Sanders W.S."/>
            <person name="Peterson D.G."/>
            <person name="Frelichowski J.E."/>
            <person name="Scheffler J.A."/>
            <person name="Scheffler B.E."/>
            <person name="Wendel J.F."/>
        </authorList>
    </citation>
    <scope>NUCLEOTIDE SEQUENCE [LARGE SCALE GENOMIC DNA]</scope>
    <source>
        <strain evidence="1">27</strain>
        <tissue evidence="1">Leaf</tissue>
    </source>
</reference>
<keyword evidence="2" id="KW-1185">Reference proteome</keyword>
<comment type="caution">
    <text evidence="1">The sequence shown here is derived from an EMBL/GenBank/DDBJ whole genome shotgun (WGS) entry which is preliminary data.</text>
</comment>
<organism evidence="1 2">
    <name type="scientific">Gossypium davidsonii</name>
    <name type="common">Davidson's cotton</name>
    <name type="synonym">Gossypium klotzschianum subsp. davidsonii</name>
    <dbReference type="NCBI Taxonomy" id="34287"/>
    <lineage>
        <taxon>Eukaryota</taxon>
        <taxon>Viridiplantae</taxon>
        <taxon>Streptophyta</taxon>
        <taxon>Embryophyta</taxon>
        <taxon>Tracheophyta</taxon>
        <taxon>Spermatophyta</taxon>
        <taxon>Magnoliopsida</taxon>
        <taxon>eudicotyledons</taxon>
        <taxon>Gunneridae</taxon>
        <taxon>Pentapetalae</taxon>
        <taxon>rosids</taxon>
        <taxon>malvids</taxon>
        <taxon>Malvales</taxon>
        <taxon>Malvaceae</taxon>
        <taxon>Malvoideae</taxon>
        <taxon>Gossypium</taxon>
    </lineage>
</organism>
<sequence>MKCCVSCQKVEIFFPHLVSTLCKSAEFPMEENERKEKMDILASF</sequence>
<protein>
    <submittedName>
        <fullName evidence="1">Uncharacterized protein</fullName>
    </submittedName>
</protein>